<evidence type="ECO:0000313" key="4">
    <source>
        <dbReference type="EMBL" id="KJL41678.1"/>
    </source>
</evidence>
<dbReference type="Pfam" id="PF01547">
    <property type="entry name" value="SBP_bac_1"/>
    <property type="match status" value="1"/>
</dbReference>
<dbReference type="Gene3D" id="3.40.190.10">
    <property type="entry name" value="Periplasmic binding protein-like II"/>
    <property type="match status" value="2"/>
</dbReference>
<proteinExistence type="inferred from homology"/>
<keyword evidence="2" id="KW-0813">Transport</keyword>
<evidence type="ECO:0000256" key="1">
    <source>
        <dbReference type="ARBA" id="ARBA00008520"/>
    </source>
</evidence>
<evidence type="ECO:0000256" key="2">
    <source>
        <dbReference type="ARBA" id="ARBA00022448"/>
    </source>
</evidence>
<name>A0A0M2HC45_MICTR</name>
<gene>
    <name evidence="4" type="primary">msmE_7</name>
    <name evidence="4" type="ORF">RS82_02908</name>
</gene>
<dbReference type="PANTHER" id="PTHR43649:SF29">
    <property type="entry name" value="OSMOPROTECTIVE COMPOUNDS-BINDING PROTEIN GGTB"/>
    <property type="match status" value="1"/>
</dbReference>
<dbReference type="Proteomes" id="UP000034098">
    <property type="component" value="Unassembled WGS sequence"/>
</dbReference>
<dbReference type="SUPFAM" id="SSF53850">
    <property type="entry name" value="Periplasmic binding protein-like II"/>
    <property type="match status" value="1"/>
</dbReference>
<dbReference type="PROSITE" id="PS51257">
    <property type="entry name" value="PROKAR_LIPOPROTEIN"/>
    <property type="match status" value="1"/>
</dbReference>
<sequence length="450" mass="48884">MRGTKLALVVTAIAVTAMVTSCAGTQPEALDPESATCKPFKQYQGREGEVTIYSGYTSPDDKRYRESWKTFEQCTGITIKLTGDKDAETNLKIRVTGGNAPDLAMIAQPGRIQSMVATGKAIPANDVVAENVKQNWNESWYEYGSVDGTFYAAPTVATVASSVWYSPRAFAEQGLETPTTWDEMLTLSDEIAANGEKPWCVGIEAGSATGWIATNWLEEIVLRQQGPEVYDQWVAHEIPFNDPRIAEALATAGDILKNDDYVNAGIGDVKSIATTSEDKAPLPILQATCSMSYNLSSYGTNWPEGTSTGPGEDDDTFTFYLPTISDDFGVPVEVGGDFLLAFSDRPEVQAVQEYLSSVEWAESRIAVHGGWISANNGVSADTYADPVDRQAFELLIDPDAVLRFDGSDMMPAAIGTGEFWTQMTQWILGQDDQTTLDAIEDAWPKDGSSK</sequence>
<dbReference type="PANTHER" id="PTHR43649">
    <property type="entry name" value="ARABINOSE-BINDING PROTEIN-RELATED"/>
    <property type="match status" value="1"/>
</dbReference>
<dbReference type="InterPro" id="IPR006059">
    <property type="entry name" value="SBP"/>
</dbReference>
<comment type="similarity">
    <text evidence="1">Belongs to the bacterial solute-binding protein 1 family.</text>
</comment>
<dbReference type="AlphaFoldDB" id="A0A0M2HC45"/>
<evidence type="ECO:0000313" key="5">
    <source>
        <dbReference type="Proteomes" id="UP000034098"/>
    </source>
</evidence>
<dbReference type="RefSeq" id="WP_045300536.1">
    <property type="nucleotide sequence ID" value="NZ_JYJA01000037.1"/>
</dbReference>
<dbReference type="OrthoDB" id="8663148at2"/>
<keyword evidence="5" id="KW-1185">Reference proteome</keyword>
<accession>A0A0M2HC45</accession>
<protein>
    <submittedName>
        <fullName evidence="4">Multiple sugar-binding protein</fullName>
    </submittedName>
</protein>
<dbReference type="EMBL" id="JYJA01000037">
    <property type="protein sequence ID" value="KJL41678.1"/>
    <property type="molecule type" value="Genomic_DNA"/>
</dbReference>
<comment type="caution">
    <text evidence="4">The sequence shown here is derived from an EMBL/GenBank/DDBJ whole genome shotgun (WGS) entry which is preliminary data.</text>
</comment>
<reference evidence="4 5" key="1">
    <citation type="submission" date="2015-02" db="EMBL/GenBank/DDBJ databases">
        <title>Draft genome sequences of ten Microbacterium spp. with emphasis on heavy metal contaminated environments.</title>
        <authorList>
            <person name="Corretto E."/>
        </authorList>
    </citation>
    <scope>NUCLEOTIDE SEQUENCE [LARGE SCALE GENOMIC DNA]</scope>
    <source>
        <strain evidence="4 5">DSM 8608</strain>
    </source>
</reference>
<feature type="chain" id="PRO_5005633898" evidence="3">
    <location>
        <begin position="24"/>
        <end position="450"/>
    </location>
</feature>
<dbReference type="PATRIC" id="fig|69370.6.peg.2955"/>
<dbReference type="InterPro" id="IPR050490">
    <property type="entry name" value="Bact_solute-bd_prot1"/>
</dbReference>
<keyword evidence="3" id="KW-0732">Signal</keyword>
<feature type="signal peptide" evidence="3">
    <location>
        <begin position="1"/>
        <end position="23"/>
    </location>
</feature>
<evidence type="ECO:0000256" key="3">
    <source>
        <dbReference type="SAM" id="SignalP"/>
    </source>
</evidence>
<organism evidence="4 5">
    <name type="scientific">Microbacterium trichothecenolyticum</name>
    <name type="common">Aureobacterium trichothecenolyticum</name>
    <dbReference type="NCBI Taxonomy" id="69370"/>
    <lineage>
        <taxon>Bacteria</taxon>
        <taxon>Bacillati</taxon>
        <taxon>Actinomycetota</taxon>
        <taxon>Actinomycetes</taxon>
        <taxon>Micrococcales</taxon>
        <taxon>Microbacteriaceae</taxon>
        <taxon>Microbacterium</taxon>
    </lineage>
</organism>